<sequence length="622" mass="67835">MEGTKLGNGSFPAASPGDFDDEMMDSKANGTTAAPVAAVASFGEGDGDGAKVNYRGWRAMPYIIGNETFEKLGAIGTLANLLIYLTRVFNLDNITAANILNVFNGTCNFSTLIGAFLSDTYFGRFKTLAFCTVASFLGLQVIQLTAGIKQLHPPACGNDSTCVGPTAGQMAFLFAGLGLLIMGAAGIRPCNLAFGADQFNPHTKSGKSGIDSFFNWYFFTFTFAQMVSVTLIVYVQSNVSWAIGLEIPAILMMISCAVFFMGSSIYVKVKAQGSPVTSIAQVVVVAVKKSRLEPPEQPRDSLFKYIPPQSFNSMLPYTDQFTYLDKAAIVTPKDEIRPDGSPADPWRLCSMQQVEEVKCLMRVIPIWAAAMLYYIAVVQQQTFAIFQATQSDRRLGSSGFKIPAATYTVFLMMSLSIFIPIYDRLLVPFLRRVTGKPGGITVLQRMGIGFLIAVLAMLVSAIVEERRRTIALTRPTLGVYPRRGAISSMSALWLVPQFALTGLAEAFANIGQVEFYYKQFPENMRSIAGSLFYCGMAGGSYLSSLLIAIVHKTTRGSSSGNWLPEDLNNGRLDYFYYLVTGLGVLNLAYFLICAQWYKYKDSFSVSAAKAEVEIKQPENGGV</sequence>
<name>A0ACB9M8B0_9MYRT</name>
<keyword evidence="2" id="KW-1185">Reference proteome</keyword>
<dbReference type="EMBL" id="CM042889">
    <property type="protein sequence ID" value="KAI4319126.1"/>
    <property type="molecule type" value="Genomic_DNA"/>
</dbReference>
<dbReference type="Proteomes" id="UP001057402">
    <property type="component" value="Chromosome 10"/>
</dbReference>
<protein>
    <submittedName>
        <fullName evidence="1">Uncharacterized protein</fullName>
    </submittedName>
</protein>
<gene>
    <name evidence="1" type="ORF">MLD38_032763</name>
</gene>
<evidence type="ECO:0000313" key="2">
    <source>
        <dbReference type="Proteomes" id="UP001057402"/>
    </source>
</evidence>
<evidence type="ECO:0000313" key="1">
    <source>
        <dbReference type="EMBL" id="KAI4319126.1"/>
    </source>
</evidence>
<reference evidence="2" key="1">
    <citation type="journal article" date="2023" name="Front. Plant Sci.">
        <title>Chromosomal-level genome assembly of Melastoma candidum provides insights into trichome evolution.</title>
        <authorList>
            <person name="Zhong Y."/>
            <person name="Wu W."/>
            <person name="Sun C."/>
            <person name="Zou P."/>
            <person name="Liu Y."/>
            <person name="Dai S."/>
            <person name="Zhou R."/>
        </authorList>
    </citation>
    <scope>NUCLEOTIDE SEQUENCE [LARGE SCALE GENOMIC DNA]</scope>
</reference>
<organism evidence="1 2">
    <name type="scientific">Melastoma candidum</name>
    <dbReference type="NCBI Taxonomy" id="119954"/>
    <lineage>
        <taxon>Eukaryota</taxon>
        <taxon>Viridiplantae</taxon>
        <taxon>Streptophyta</taxon>
        <taxon>Embryophyta</taxon>
        <taxon>Tracheophyta</taxon>
        <taxon>Spermatophyta</taxon>
        <taxon>Magnoliopsida</taxon>
        <taxon>eudicotyledons</taxon>
        <taxon>Gunneridae</taxon>
        <taxon>Pentapetalae</taxon>
        <taxon>rosids</taxon>
        <taxon>malvids</taxon>
        <taxon>Myrtales</taxon>
        <taxon>Melastomataceae</taxon>
        <taxon>Melastomatoideae</taxon>
        <taxon>Melastomateae</taxon>
        <taxon>Melastoma</taxon>
    </lineage>
</organism>
<accession>A0ACB9M8B0</accession>
<proteinExistence type="predicted"/>
<comment type="caution">
    <text evidence="1">The sequence shown here is derived from an EMBL/GenBank/DDBJ whole genome shotgun (WGS) entry which is preliminary data.</text>
</comment>